<feature type="compositionally biased region" description="Polar residues" evidence="1">
    <location>
        <begin position="682"/>
        <end position="696"/>
    </location>
</feature>
<gene>
    <name evidence="2" type="ORF">P43SY_001347</name>
</gene>
<sequence length="1003" mass="110658">MKREVAAEEKRLDDAPEGELFVVQVLQRDEIQPSTDVGAKRQELEHMLEAKRSGEEVLWSTEFAALDTVRRFAIHHADELEMMLDRALHTLVHPAAMHLRSVMARNALLCLNDLALCGTRILSRHFETTVPLLVQRSATEKHFIRDLARQVLEACASLFAGGALLDAAFETLVTAKLSRSARLDVLKASEPAPDTNACAIACTDTDTVSNTKAKSDKANLCVDTAASLDDHNGKNDDNRDPVMNTKDIAVDDSSMRAALHVMKREVAAEEKRRRGRAAVAPLSRTMRDSWAFLTALLDLLGARVWASEPDRIRSDLGTLASKVSDHVRSRSLTSRFDPVRHGLVFERVLKILKKATQQPALLADFAFLVEGLGRPPMSQAPSGRILTEEERTVRAEHSDLTDQLVESRTQRRVDAQVADERVAKLRAELEAFKALGSSPEEIGSREQRLQAVMTYAMTLAQIFDRASCEYEAVLGKLILGYDRRGRVLESFFRLASGDSADVQGRLPRAMAAVFPDLAFETEPVAQDPEGDPQQGADAAPSAAQGPDQSTSSDGDGQRAPDRQLQALIAALERSEDQDGPPSTRAGRLFWLQQLPSAEEIRSLMQDRPSRLQLDFASLPFLDQPDVVSVFQGLTKGMTRRPKRVGTRPIPFLNEDEREFEKELAAAIGGEGDPQSGHGPAKATSSDGVPQSGTSSALAPDDEEMKATSPQPESPPPSQPRVRRRLVDDLPSESEDDGEVDDDGGRSPSSGESSDEGDTAEVGEVADEDEDEDAQDEPRFAKLYQNAVRLYKRFAQVLCERTHFFMPADTTVDPKTGKAVGKSRADFLARRRKRNSQLTPYWHGHLQAIVDLLESGVDVDILLDPFFYWPPANGVLIMTPSEGEDVEACCDRLDGFEPERLYFRNKGGRAVMRHPAYELTRPLDFDIEVPEKVSSSKRSRSKKKSSKSKDKKSSKQLGASDLLVEESRFPSDEAACFVRLGSVDPFVEEGRLTVGLEESRLYGG</sequence>
<dbReference type="AlphaFoldDB" id="A0AAD5M7V1"/>
<evidence type="ECO:0000256" key="1">
    <source>
        <dbReference type="SAM" id="MobiDB-lite"/>
    </source>
</evidence>
<reference evidence="2" key="1">
    <citation type="submission" date="2021-12" db="EMBL/GenBank/DDBJ databases">
        <title>Prjna785345.</title>
        <authorList>
            <person name="Rujirawat T."/>
            <person name="Krajaejun T."/>
        </authorList>
    </citation>
    <scope>NUCLEOTIDE SEQUENCE</scope>
    <source>
        <strain evidence="2">Pi057C3</strain>
    </source>
</reference>
<feature type="region of interest" description="Disordered" evidence="1">
    <location>
        <begin position="935"/>
        <end position="957"/>
    </location>
</feature>
<feature type="compositionally biased region" description="Basic residues" evidence="1">
    <location>
        <begin position="935"/>
        <end position="945"/>
    </location>
</feature>
<dbReference type="Proteomes" id="UP001209570">
    <property type="component" value="Unassembled WGS sequence"/>
</dbReference>
<feature type="region of interest" description="Disordered" evidence="1">
    <location>
        <begin position="523"/>
        <end position="559"/>
    </location>
</feature>
<evidence type="ECO:0000313" key="2">
    <source>
        <dbReference type="EMBL" id="KAJ0405142.1"/>
    </source>
</evidence>
<feature type="compositionally biased region" description="Acidic residues" evidence="1">
    <location>
        <begin position="752"/>
        <end position="774"/>
    </location>
</feature>
<proteinExistence type="predicted"/>
<keyword evidence="3" id="KW-1185">Reference proteome</keyword>
<dbReference type="InterPro" id="IPR011989">
    <property type="entry name" value="ARM-like"/>
</dbReference>
<evidence type="ECO:0000313" key="3">
    <source>
        <dbReference type="Proteomes" id="UP001209570"/>
    </source>
</evidence>
<protein>
    <recommendedName>
        <fullName evidence="4">TOG domain-containing protein</fullName>
    </recommendedName>
</protein>
<dbReference type="Gene3D" id="1.25.10.10">
    <property type="entry name" value="Leucine-rich Repeat Variant"/>
    <property type="match status" value="1"/>
</dbReference>
<evidence type="ECO:0008006" key="4">
    <source>
        <dbReference type="Google" id="ProtNLM"/>
    </source>
</evidence>
<feature type="compositionally biased region" description="Acidic residues" evidence="1">
    <location>
        <begin position="729"/>
        <end position="741"/>
    </location>
</feature>
<comment type="caution">
    <text evidence="2">The sequence shown here is derived from an EMBL/GenBank/DDBJ whole genome shotgun (WGS) entry which is preliminary data.</text>
</comment>
<accession>A0AAD5M7V1</accession>
<feature type="region of interest" description="Disordered" evidence="1">
    <location>
        <begin position="668"/>
        <end position="777"/>
    </location>
</feature>
<organism evidence="2 3">
    <name type="scientific">Pythium insidiosum</name>
    <name type="common">Pythiosis disease agent</name>
    <dbReference type="NCBI Taxonomy" id="114742"/>
    <lineage>
        <taxon>Eukaryota</taxon>
        <taxon>Sar</taxon>
        <taxon>Stramenopiles</taxon>
        <taxon>Oomycota</taxon>
        <taxon>Peronosporomycetes</taxon>
        <taxon>Pythiales</taxon>
        <taxon>Pythiaceae</taxon>
        <taxon>Pythium</taxon>
    </lineage>
</organism>
<dbReference type="EMBL" id="JAKCXM010000049">
    <property type="protein sequence ID" value="KAJ0405142.1"/>
    <property type="molecule type" value="Genomic_DNA"/>
</dbReference>
<name>A0AAD5M7V1_PYTIN</name>